<feature type="active site" description="Charge relay system" evidence="8">
    <location>
        <position position="326"/>
    </location>
</feature>
<proteinExistence type="inferred from homology"/>
<dbReference type="GO" id="GO:0016042">
    <property type="term" value="P:lipid catabolic process"/>
    <property type="evidence" value="ECO:0007669"/>
    <property type="project" value="UniProtKB-KW"/>
</dbReference>
<dbReference type="Pfam" id="PF04083">
    <property type="entry name" value="Abhydro_lipase"/>
    <property type="match status" value="1"/>
</dbReference>
<evidence type="ECO:0000313" key="11">
    <source>
        <dbReference type="Proteomes" id="UP000324832"/>
    </source>
</evidence>
<comment type="similarity">
    <text evidence="1 7">Belongs to the AB hydrolase superfamily. Lipase family.</text>
</comment>
<dbReference type="InterPro" id="IPR006693">
    <property type="entry name" value="AB_hydrolase_lipase"/>
</dbReference>
<feature type="active site" description="Nucleophile" evidence="8">
    <location>
        <position position="153"/>
    </location>
</feature>
<dbReference type="PIRSF" id="PIRSF000862">
    <property type="entry name" value="Steryl_ester_lip"/>
    <property type="match status" value="1"/>
</dbReference>
<keyword evidence="2" id="KW-0732">Signal</keyword>
<keyword evidence="4 7" id="KW-0442">Lipid degradation</keyword>
<dbReference type="PANTHER" id="PTHR11005">
    <property type="entry name" value="LYSOSOMAL ACID LIPASE-RELATED"/>
    <property type="match status" value="1"/>
</dbReference>
<evidence type="ECO:0000256" key="4">
    <source>
        <dbReference type="ARBA" id="ARBA00022963"/>
    </source>
</evidence>
<feature type="active site" description="Charge relay system" evidence="8">
    <location>
        <position position="357"/>
    </location>
</feature>
<gene>
    <name evidence="10" type="ORF">LSINAPIS_LOCUS2259</name>
</gene>
<reference evidence="10 11" key="1">
    <citation type="submission" date="2017-07" db="EMBL/GenBank/DDBJ databases">
        <authorList>
            <person name="Talla V."/>
            <person name="Backstrom N."/>
        </authorList>
    </citation>
    <scope>NUCLEOTIDE SEQUENCE [LARGE SCALE GENOMIC DNA]</scope>
</reference>
<dbReference type="InterPro" id="IPR025483">
    <property type="entry name" value="Lipase_euk"/>
</dbReference>
<dbReference type="Proteomes" id="UP000324832">
    <property type="component" value="Unassembled WGS sequence"/>
</dbReference>
<protein>
    <recommendedName>
        <fullName evidence="7">Lipase</fullName>
    </recommendedName>
</protein>
<dbReference type="EMBL" id="FZQP02000448">
    <property type="protein sequence ID" value="VVC89030.1"/>
    <property type="molecule type" value="Genomic_DNA"/>
</dbReference>
<evidence type="ECO:0000256" key="8">
    <source>
        <dbReference type="PIRSR" id="PIRSR000862-1"/>
    </source>
</evidence>
<dbReference type="Gene3D" id="3.40.50.1820">
    <property type="entry name" value="alpha/beta hydrolase"/>
    <property type="match status" value="1"/>
</dbReference>
<evidence type="ECO:0000256" key="5">
    <source>
        <dbReference type="ARBA" id="ARBA00023098"/>
    </source>
</evidence>
<dbReference type="SUPFAM" id="SSF53474">
    <property type="entry name" value="alpha/beta-Hydrolases"/>
    <property type="match status" value="1"/>
</dbReference>
<sequence>MKLDDIIKKIESYADTELDDMDLNITQLIQKDGFEVEEHTVTTEDGYILKMFRIPRSGPPIFLMHGIISGSDVWVSTGFDKALAYSLAAQNYDVWMGNARGTRYSLKHVTLSSYQPSFWNYTWHEIGIYDVPTMIDRVLEITKRPSLTYIGHSQGTTVFYVMCSLKPEYNEKISLMVSLAPIAYITNSKFFLYKILSINPEASYAAFTSAGIYNFFGHDEVFLPVETTLCGNPLTALVICQSLASLAGGFNYKQVNVPRLPVIFRYFPTGSSVKQGVHYLQSGRAERFQQFDYGPHNLDHYNSTSPPTYPLENIKAPIALFFGDGDYLSVREDVDKLVQRLPNVVDFYTVPDENFEHFDFLWSKDINTLILPRLLKLIKMYTL</sequence>
<evidence type="ECO:0000256" key="2">
    <source>
        <dbReference type="ARBA" id="ARBA00022729"/>
    </source>
</evidence>
<name>A0A5E4PST7_9NEOP</name>
<evidence type="ECO:0000256" key="3">
    <source>
        <dbReference type="ARBA" id="ARBA00022801"/>
    </source>
</evidence>
<evidence type="ECO:0000256" key="1">
    <source>
        <dbReference type="ARBA" id="ARBA00010701"/>
    </source>
</evidence>
<evidence type="ECO:0000313" key="10">
    <source>
        <dbReference type="EMBL" id="VVC89030.1"/>
    </source>
</evidence>
<keyword evidence="11" id="KW-1185">Reference proteome</keyword>
<evidence type="ECO:0000259" key="9">
    <source>
        <dbReference type="Pfam" id="PF04083"/>
    </source>
</evidence>
<accession>A0A5E4PST7</accession>
<keyword evidence="6" id="KW-0325">Glycoprotein</keyword>
<evidence type="ECO:0000256" key="6">
    <source>
        <dbReference type="ARBA" id="ARBA00023180"/>
    </source>
</evidence>
<feature type="domain" description="Partial AB-hydrolase lipase" evidence="9">
    <location>
        <begin position="25"/>
        <end position="77"/>
    </location>
</feature>
<keyword evidence="3 7" id="KW-0378">Hydrolase</keyword>
<dbReference type="AlphaFoldDB" id="A0A5E4PST7"/>
<dbReference type="GO" id="GO:0016788">
    <property type="term" value="F:hydrolase activity, acting on ester bonds"/>
    <property type="evidence" value="ECO:0007669"/>
    <property type="project" value="InterPro"/>
</dbReference>
<organism evidence="10 11">
    <name type="scientific">Leptidea sinapis</name>
    <dbReference type="NCBI Taxonomy" id="189913"/>
    <lineage>
        <taxon>Eukaryota</taxon>
        <taxon>Metazoa</taxon>
        <taxon>Ecdysozoa</taxon>
        <taxon>Arthropoda</taxon>
        <taxon>Hexapoda</taxon>
        <taxon>Insecta</taxon>
        <taxon>Pterygota</taxon>
        <taxon>Neoptera</taxon>
        <taxon>Endopterygota</taxon>
        <taxon>Lepidoptera</taxon>
        <taxon>Glossata</taxon>
        <taxon>Ditrysia</taxon>
        <taxon>Papilionoidea</taxon>
        <taxon>Pieridae</taxon>
        <taxon>Dismorphiinae</taxon>
        <taxon>Leptidea</taxon>
    </lineage>
</organism>
<evidence type="ECO:0000256" key="7">
    <source>
        <dbReference type="PIRNR" id="PIRNR000862"/>
    </source>
</evidence>
<keyword evidence="5" id="KW-0443">Lipid metabolism</keyword>
<dbReference type="InterPro" id="IPR029058">
    <property type="entry name" value="AB_hydrolase_fold"/>
</dbReference>
<dbReference type="FunFam" id="3.40.50.1820:FF:000057">
    <property type="entry name" value="Lipase"/>
    <property type="match status" value="1"/>
</dbReference>